<evidence type="ECO:0000256" key="1">
    <source>
        <dbReference type="ARBA" id="ARBA00023015"/>
    </source>
</evidence>
<keyword evidence="9" id="KW-1185">Reference proteome</keyword>
<feature type="domain" description="HTH myb-type" evidence="8">
    <location>
        <begin position="311"/>
        <end position="367"/>
    </location>
</feature>
<gene>
    <name evidence="10" type="primary">LOC106536291</name>
</gene>
<dbReference type="PROSITE" id="PS51294">
    <property type="entry name" value="HTH_MYB"/>
    <property type="match status" value="3"/>
</dbReference>
<feature type="domain" description="Myb-like" evidence="7">
    <location>
        <begin position="471"/>
        <end position="522"/>
    </location>
</feature>
<dbReference type="PANTHER" id="PTHR46621:SF1">
    <property type="entry name" value="SNRNA-ACTIVATING PROTEIN COMPLEX SUBUNIT 4"/>
    <property type="match status" value="1"/>
</dbReference>
<evidence type="ECO:0000259" key="7">
    <source>
        <dbReference type="PROSITE" id="PS50090"/>
    </source>
</evidence>
<name>A0A2I4D9N9_AUSLI</name>
<feature type="compositionally biased region" description="Low complexity" evidence="6">
    <location>
        <begin position="961"/>
        <end position="988"/>
    </location>
</feature>
<accession>A0A2I4D9N9</accession>
<dbReference type="PROSITE" id="PS50090">
    <property type="entry name" value="MYB_LIKE"/>
    <property type="match status" value="4"/>
</dbReference>
<keyword evidence="5" id="KW-0175">Coiled coil</keyword>
<feature type="domain" description="HTH myb-type" evidence="8">
    <location>
        <begin position="419"/>
        <end position="474"/>
    </location>
</feature>
<keyword evidence="3" id="KW-0804">Transcription</keyword>
<dbReference type="SMART" id="SM00717">
    <property type="entry name" value="SANT"/>
    <property type="match status" value="5"/>
</dbReference>
<dbReference type="InterPro" id="IPR001005">
    <property type="entry name" value="SANT/Myb"/>
</dbReference>
<dbReference type="CDD" id="cd00167">
    <property type="entry name" value="SANT"/>
    <property type="match status" value="4"/>
</dbReference>
<dbReference type="GO" id="GO:0042796">
    <property type="term" value="P:snRNA transcription by RNA polymerase III"/>
    <property type="evidence" value="ECO:0007669"/>
    <property type="project" value="TreeGrafter"/>
</dbReference>
<feature type="region of interest" description="Disordered" evidence="6">
    <location>
        <begin position="1"/>
        <end position="56"/>
    </location>
</feature>
<dbReference type="STRING" id="52670.A0A2I4D9N9"/>
<dbReference type="GO" id="GO:0000978">
    <property type="term" value="F:RNA polymerase II cis-regulatory region sequence-specific DNA binding"/>
    <property type="evidence" value="ECO:0007669"/>
    <property type="project" value="TreeGrafter"/>
</dbReference>
<evidence type="ECO:0000313" key="10">
    <source>
        <dbReference type="RefSeq" id="XP_013888954.1"/>
    </source>
</evidence>
<keyword evidence="2" id="KW-0238">DNA-binding</keyword>
<feature type="compositionally biased region" description="Basic and acidic residues" evidence="6">
    <location>
        <begin position="1301"/>
        <end position="1310"/>
    </location>
</feature>
<dbReference type="OrthoDB" id="2143914at2759"/>
<dbReference type="GO" id="GO:0019185">
    <property type="term" value="C:snRNA-activating protein complex"/>
    <property type="evidence" value="ECO:0007669"/>
    <property type="project" value="TreeGrafter"/>
</dbReference>
<feature type="compositionally biased region" description="Basic and acidic residues" evidence="6">
    <location>
        <begin position="7"/>
        <end position="17"/>
    </location>
</feature>
<feature type="region of interest" description="Disordered" evidence="6">
    <location>
        <begin position="787"/>
        <end position="825"/>
    </location>
</feature>
<feature type="domain" description="Myb-like" evidence="7">
    <location>
        <begin position="419"/>
        <end position="470"/>
    </location>
</feature>
<dbReference type="InterPro" id="IPR051575">
    <property type="entry name" value="Myb-like_DNA-bd"/>
</dbReference>
<dbReference type="Proteomes" id="UP000192220">
    <property type="component" value="Unplaced"/>
</dbReference>
<feature type="compositionally biased region" description="Acidic residues" evidence="6">
    <location>
        <begin position="568"/>
        <end position="592"/>
    </location>
</feature>
<feature type="compositionally biased region" description="Polar residues" evidence="6">
    <location>
        <begin position="1311"/>
        <end position="1320"/>
    </location>
</feature>
<dbReference type="SUPFAM" id="SSF46689">
    <property type="entry name" value="Homeodomain-like"/>
    <property type="match status" value="3"/>
</dbReference>
<reference evidence="10" key="1">
    <citation type="submission" date="2025-08" db="UniProtKB">
        <authorList>
            <consortium name="RefSeq"/>
        </authorList>
    </citation>
    <scope>IDENTIFICATION</scope>
</reference>
<dbReference type="Gene3D" id="1.10.10.60">
    <property type="entry name" value="Homeodomain-like"/>
    <property type="match status" value="4"/>
</dbReference>
<keyword evidence="1" id="KW-0805">Transcription regulation</keyword>
<feature type="region of interest" description="Disordered" evidence="6">
    <location>
        <begin position="1281"/>
        <end position="1332"/>
    </location>
</feature>
<dbReference type="InParanoid" id="A0A2I4D9N9"/>
<dbReference type="RefSeq" id="XP_013888954.1">
    <property type="nucleotide sequence ID" value="XM_014033500.1"/>
</dbReference>
<dbReference type="InterPro" id="IPR017930">
    <property type="entry name" value="Myb_dom"/>
</dbReference>
<keyword evidence="4" id="KW-0539">Nucleus</keyword>
<feature type="compositionally biased region" description="Low complexity" evidence="6">
    <location>
        <begin position="79"/>
        <end position="89"/>
    </location>
</feature>
<dbReference type="GO" id="GO:0001006">
    <property type="term" value="F:RNA polymerase III type 3 promoter sequence-specific DNA binding"/>
    <property type="evidence" value="ECO:0007669"/>
    <property type="project" value="TreeGrafter"/>
</dbReference>
<feature type="region of interest" description="Disordered" evidence="6">
    <location>
        <begin position="1381"/>
        <end position="1408"/>
    </location>
</feature>
<feature type="domain" description="HTH myb-type" evidence="8">
    <location>
        <begin position="475"/>
        <end position="526"/>
    </location>
</feature>
<dbReference type="InterPro" id="IPR009057">
    <property type="entry name" value="Homeodomain-like_sf"/>
</dbReference>
<feature type="compositionally biased region" description="Acidic residues" evidence="6">
    <location>
        <begin position="1381"/>
        <end position="1391"/>
    </location>
</feature>
<feature type="domain" description="Myb-like" evidence="7">
    <location>
        <begin position="311"/>
        <end position="363"/>
    </location>
</feature>
<feature type="compositionally biased region" description="Basic and acidic residues" evidence="6">
    <location>
        <begin position="1001"/>
        <end position="1011"/>
    </location>
</feature>
<evidence type="ECO:0000256" key="5">
    <source>
        <dbReference type="SAM" id="Coils"/>
    </source>
</evidence>
<proteinExistence type="predicted"/>
<feature type="region of interest" description="Disordered" evidence="6">
    <location>
        <begin position="568"/>
        <end position="610"/>
    </location>
</feature>
<dbReference type="KEGG" id="alim:106536291"/>
<organism evidence="9 10">
    <name type="scientific">Austrofundulus limnaeus</name>
    <name type="common">Annual killifish</name>
    <dbReference type="NCBI Taxonomy" id="52670"/>
    <lineage>
        <taxon>Eukaryota</taxon>
        <taxon>Metazoa</taxon>
        <taxon>Chordata</taxon>
        <taxon>Craniata</taxon>
        <taxon>Vertebrata</taxon>
        <taxon>Euteleostomi</taxon>
        <taxon>Actinopterygii</taxon>
        <taxon>Neopterygii</taxon>
        <taxon>Teleostei</taxon>
        <taxon>Neoteleostei</taxon>
        <taxon>Acanthomorphata</taxon>
        <taxon>Ovalentaria</taxon>
        <taxon>Atherinomorphae</taxon>
        <taxon>Cyprinodontiformes</taxon>
        <taxon>Rivulidae</taxon>
        <taxon>Austrofundulus</taxon>
    </lineage>
</organism>
<evidence type="ECO:0000256" key="6">
    <source>
        <dbReference type="SAM" id="MobiDB-lite"/>
    </source>
</evidence>
<evidence type="ECO:0000256" key="4">
    <source>
        <dbReference type="ARBA" id="ARBA00023242"/>
    </source>
</evidence>
<dbReference type="GO" id="GO:0042795">
    <property type="term" value="P:snRNA transcription by RNA polymerase II"/>
    <property type="evidence" value="ECO:0007669"/>
    <property type="project" value="TreeGrafter"/>
</dbReference>
<evidence type="ECO:0000259" key="8">
    <source>
        <dbReference type="PROSITE" id="PS51294"/>
    </source>
</evidence>
<feature type="region of interest" description="Disordered" evidence="6">
    <location>
        <begin position="71"/>
        <end position="95"/>
    </location>
</feature>
<feature type="compositionally biased region" description="Low complexity" evidence="6">
    <location>
        <begin position="1430"/>
        <end position="1447"/>
    </location>
</feature>
<feature type="region of interest" description="Disordered" evidence="6">
    <location>
        <begin position="525"/>
        <end position="552"/>
    </location>
</feature>
<evidence type="ECO:0000256" key="2">
    <source>
        <dbReference type="ARBA" id="ARBA00023125"/>
    </source>
</evidence>
<feature type="coiled-coil region" evidence="5">
    <location>
        <begin position="243"/>
        <end position="277"/>
    </location>
</feature>
<dbReference type="Pfam" id="PF00249">
    <property type="entry name" value="Myb_DNA-binding"/>
    <property type="match status" value="2"/>
</dbReference>
<evidence type="ECO:0000313" key="9">
    <source>
        <dbReference type="Proteomes" id="UP000192220"/>
    </source>
</evidence>
<dbReference type="Pfam" id="PF13921">
    <property type="entry name" value="Myb_DNA-bind_6"/>
    <property type="match status" value="1"/>
</dbReference>
<feature type="region of interest" description="Disordered" evidence="6">
    <location>
        <begin position="924"/>
        <end position="1013"/>
    </location>
</feature>
<evidence type="ECO:0000256" key="3">
    <source>
        <dbReference type="ARBA" id="ARBA00023163"/>
    </source>
</evidence>
<dbReference type="GeneID" id="106536291"/>
<feature type="domain" description="Myb-like" evidence="7">
    <location>
        <begin position="364"/>
        <end position="418"/>
    </location>
</feature>
<feature type="compositionally biased region" description="Polar residues" evidence="6">
    <location>
        <begin position="936"/>
        <end position="947"/>
    </location>
</feature>
<feature type="region of interest" description="Disordered" evidence="6">
    <location>
        <begin position="1423"/>
        <end position="1456"/>
    </location>
</feature>
<feature type="region of interest" description="Disordered" evidence="6">
    <location>
        <begin position="1058"/>
        <end position="1093"/>
    </location>
</feature>
<protein>
    <submittedName>
        <fullName evidence="10">snRNA-activating protein complex subunit 4</fullName>
    </submittedName>
</protein>
<sequence>MSVSLSAERDRIQRQVDDLEQSLSVTQSELDLLSSETDDSEDDEDDLGQSPANLLAQKEKIQTAIQNLEDQLGPHSPISVSSSDSSSSSDESDLGLTESVDSCLQLNLVYQQILQETLNQLETLLIHNQRQQREIMTQMSGPIKDPPRDRPTSALQHPTKLFLGSFLKPYFKDKLTGLGPPANQETRLKAQRMAGCPDEKKLRMKRWESWQKTLLIHSVTQDGLKKLIQPKLSRVDYLTQKMSSASEADKQQIRELIDRLETEIDLLRQKKKEELIGDRFEEHDWQKISNIDFEGTKDAEDIRLFWRNFLHPSINKEAWSKEEVQKLKEVSWRHGERHWDRIAEELGSGRTAFMCLQTFQRFVSESLKRRGWTPEEDFQLRELVDKMRIGNFIPYTQISYFMEGRHPSQLINRWNQVLDPSLKKGPWTKEEDRLLLQAVSRHGEKSWWKIRLEVPGRTDSSCRDRFVDCLRKGVKRGPFDWKEIELLKELVEKHGVGHWAKIAAEIPHRLDCQCMRTWRKLSQPRQIKRERKAAPSVRGRGGKKKEMKEKASARRTLRRRIVKIKKEEEEEEVMTEEDEEQEDEVPYMDSDEDTKRRRRKGVEAEEEEEEYVIPPMKDWIPAKDAQTCSDLRFRLAVLPSSAGAQGVKQVRSTVVGRSGRSVVLGPPPMVLRWEERHNCAAMMMVTLDQLRAHLSAQEQKFNRAHPRRTGGPLTRVTDRGLYCDLQAAVTPWVGNLLFAESRRWTVADLLRERAEASGVSSSSIFTLLLQVMNVDTPGCKDMIEKKKSKAGLQAPPPAASPSRRKDQRSAQQRSTMKQEEEDERRRLMLQQLQEAKQEELRQRSLSKPPLLHQVLPVRSLQTSPSCLLPPPDTFVQFTPPASVVPTPKLTPLAPPSSASIGSSVTNNNVVLPTSITPSSALREEFCAGKGPGSSGAGQTQETNTPPDSSHQSTAPPPPPDSSSFSSERLTSAPPTSSTTSDSPLALTDHNYVDPNASPAPKKPDPTPKDFFKCLYTGRKRKQEKEEQQDVGGACAVVAQEGKRLRKASLKAREAIEAQAKAMNEKSPASSPRRKPARSSGPKQDVIDQTPPLTQAATPCLPVIQNMWVMTPSGLVPVVVPQNSQLAFLPSAPRPAPLAPPPPTAEKLQFVGLKPVTFSVNSLNPASSTCQPKPLPLACVLPHGPSPQPPGKVALPYKVVLKVDSSKAPPLRREELHFNPALMFREPPEEVRDWLSGRGGVAVPGARSALPYLPPFVGSLSALRALLRAKQTLTQSSLQLLSGAGEPRSSQTKPPGSAPHPPDPRPAEDHTGSPTDPPASSKQEEEEEEQVKEVRRLVAERFSSNPAYQLLKARFLSCFTVPALLAAVPPITKKLACRQDEEEEEEQEEEEQLKEIKPRGRRKRAERFPLQFDDSAVLASHFSGILTGRSTTDPQQVPQNQNQNQDMQTEPDQNQPV</sequence>
<feature type="compositionally biased region" description="Acidic residues" evidence="6">
    <location>
        <begin position="36"/>
        <end position="47"/>
    </location>
</feature>
<dbReference type="PANTHER" id="PTHR46621">
    <property type="entry name" value="SNRNA-ACTIVATING PROTEIN COMPLEX SUBUNIT 4"/>
    <property type="match status" value="1"/>
</dbReference>